<dbReference type="InterPro" id="IPR020084">
    <property type="entry name" value="NUDIX_hydrolase_CS"/>
</dbReference>
<evidence type="ECO:0000313" key="14">
    <source>
        <dbReference type="EMBL" id="GAA2127590.1"/>
    </source>
</evidence>
<evidence type="ECO:0000256" key="2">
    <source>
        <dbReference type="ARBA" id="ARBA00005582"/>
    </source>
</evidence>
<dbReference type="PROSITE" id="PS00893">
    <property type="entry name" value="NUDIX_BOX"/>
    <property type="match status" value="1"/>
</dbReference>
<evidence type="ECO:0000256" key="5">
    <source>
        <dbReference type="ARBA" id="ARBA00022723"/>
    </source>
</evidence>
<dbReference type="InterPro" id="IPR047127">
    <property type="entry name" value="MutT-like"/>
</dbReference>
<dbReference type="PROSITE" id="PS51462">
    <property type="entry name" value="NUDIX"/>
    <property type="match status" value="1"/>
</dbReference>
<evidence type="ECO:0000259" key="13">
    <source>
        <dbReference type="PROSITE" id="PS51462"/>
    </source>
</evidence>
<dbReference type="SUPFAM" id="SSF55811">
    <property type="entry name" value="Nudix"/>
    <property type="match status" value="1"/>
</dbReference>
<dbReference type="InterPro" id="IPR020476">
    <property type="entry name" value="Nudix_hydrolase"/>
</dbReference>
<proteinExistence type="inferred from homology"/>
<keyword evidence="15" id="KW-1185">Reference proteome</keyword>
<evidence type="ECO:0000256" key="9">
    <source>
        <dbReference type="ARBA" id="ARBA00023204"/>
    </source>
</evidence>
<evidence type="ECO:0000256" key="6">
    <source>
        <dbReference type="ARBA" id="ARBA00022763"/>
    </source>
</evidence>
<evidence type="ECO:0000256" key="7">
    <source>
        <dbReference type="ARBA" id="ARBA00022801"/>
    </source>
</evidence>
<accession>A0ABN2YI15</accession>
<name>A0ABN2YI15_9ACTN</name>
<comment type="similarity">
    <text evidence="2 12">Belongs to the Nudix hydrolase family.</text>
</comment>
<protein>
    <recommendedName>
        <fullName evidence="11">8-oxo-dGTP diphosphatase</fullName>
        <ecNumber evidence="11">3.6.1.55</ecNumber>
    </recommendedName>
</protein>
<gene>
    <name evidence="14" type="ORF">GCM10009802_34260</name>
</gene>
<keyword evidence="4" id="KW-0235">DNA replication</keyword>
<evidence type="ECO:0000256" key="11">
    <source>
        <dbReference type="ARBA" id="ARBA00038905"/>
    </source>
</evidence>
<sequence>MIAPAPVDAALLPALTAAADADGITKYVVGAVITDHAGRVLLLHRPEDDFLGDLWELPSGGVEPGETLTAALRREVAEETGQTVTSIRSYLGHFDYTSGSGRLTRQFNFAAATASSEVRLTEHDAYEWADTTGQHRTSEAVQRVLAAWHQHAI</sequence>
<evidence type="ECO:0000256" key="10">
    <source>
        <dbReference type="ARBA" id="ARBA00035861"/>
    </source>
</evidence>
<comment type="cofactor">
    <cofactor evidence="1">
        <name>Mg(2+)</name>
        <dbReference type="ChEBI" id="CHEBI:18420"/>
    </cofactor>
</comment>
<dbReference type="PRINTS" id="PR00502">
    <property type="entry name" value="NUDIXFAMILY"/>
</dbReference>
<dbReference type="RefSeq" id="WP_344290873.1">
    <property type="nucleotide sequence ID" value="NZ_BAAAPF010000106.1"/>
</dbReference>
<keyword evidence="8" id="KW-0460">Magnesium</keyword>
<comment type="catalytic activity">
    <reaction evidence="10">
        <text>8-oxo-dGTP + H2O = 8-oxo-dGMP + diphosphate + H(+)</text>
        <dbReference type="Rhea" id="RHEA:31575"/>
        <dbReference type="ChEBI" id="CHEBI:15377"/>
        <dbReference type="ChEBI" id="CHEBI:15378"/>
        <dbReference type="ChEBI" id="CHEBI:33019"/>
        <dbReference type="ChEBI" id="CHEBI:63224"/>
        <dbReference type="ChEBI" id="CHEBI:77896"/>
        <dbReference type="EC" id="3.6.1.55"/>
    </reaction>
</comment>
<organism evidence="14 15">
    <name type="scientific">Streptomyces synnematoformans</name>
    <dbReference type="NCBI Taxonomy" id="415721"/>
    <lineage>
        <taxon>Bacteria</taxon>
        <taxon>Bacillati</taxon>
        <taxon>Actinomycetota</taxon>
        <taxon>Actinomycetes</taxon>
        <taxon>Kitasatosporales</taxon>
        <taxon>Streptomycetaceae</taxon>
        <taxon>Streptomyces</taxon>
    </lineage>
</organism>
<dbReference type="CDD" id="cd02883">
    <property type="entry name" value="NUDIX_Hydrolase"/>
    <property type="match status" value="1"/>
</dbReference>
<dbReference type="Proteomes" id="UP001500443">
    <property type="component" value="Unassembled WGS sequence"/>
</dbReference>
<keyword evidence="9" id="KW-0234">DNA repair</keyword>
<dbReference type="PANTHER" id="PTHR47707">
    <property type="entry name" value="8-OXO-DGTP DIPHOSPHATASE"/>
    <property type="match status" value="1"/>
</dbReference>
<dbReference type="Gene3D" id="3.90.79.10">
    <property type="entry name" value="Nucleoside Triphosphate Pyrophosphohydrolase"/>
    <property type="match status" value="1"/>
</dbReference>
<dbReference type="EC" id="3.6.1.55" evidence="11"/>
<evidence type="ECO:0000256" key="12">
    <source>
        <dbReference type="RuleBase" id="RU003476"/>
    </source>
</evidence>
<dbReference type="Pfam" id="PF00293">
    <property type="entry name" value="NUDIX"/>
    <property type="match status" value="1"/>
</dbReference>
<evidence type="ECO:0000256" key="4">
    <source>
        <dbReference type="ARBA" id="ARBA00022705"/>
    </source>
</evidence>
<evidence type="ECO:0000256" key="8">
    <source>
        <dbReference type="ARBA" id="ARBA00022842"/>
    </source>
</evidence>
<feature type="domain" description="Nudix hydrolase" evidence="13">
    <location>
        <begin position="24"/>
        <end position="153"/>
    </location>
</feature>
<evidence type="ECO:0000256" key="1">
    <source>
        <dbReference type="ARBA" id="ARBA00001946"/>
    </source>
</evidence>
<evidence type="ECO:0000256" key="3">
    <source>
        <dbReference type="ARBA" id="ARBA00022457"/>
    </source>
</evidence>
<comment type="caution">
    <text evidence="14">The sequence shown here is derived from an EMBL/GenBank/DDBJ whole genome shotgun (WGS) entry which is preliminary data.</text>
</comment>
<evidence type="ECO:0000313" key="15">
    <source>
        <dbReference type="Proteomes" id="UP001500443"/>
    </source>
</evidence>
<keyword evidence="6" id="KW-0227">DNA damage</keyword>
<reference evidence="14 15" key="1">
    <citation type="journal article" date="2019" name="Int. J. Syst. Evol. Microbiol.">
        <title>The Global Catalogue of Microorganisms (GCM) 10K type strain sequencing project: providing services to taxonomists for standard genome sequencing and annotation.</title>
        <authorList>
            <consortium name="The Broad Institute Genomics Platform"/>
            <consortium name="The Broad Institute Genome Sequencing Center for Infectious Disease"/>
            <person name="Wu L."/>
            <person name="Ma J."/>
        </authorList>
    </citation>
    <scope>NUCLEOTIDE SEQUENCE [LARGE SCALE GENOMIC DNA]</scope>
    <source>
        <strain evidence="14 15">JCM 15481</strain>
    </source>
</reference>
<dbReference type="EMBL" id="BAAAPF010000106">
    <property type="protein sequence ID" value="GAA2127590.1"/>
    <property type="molecule type" value="Genomic_DNA"/>
</dbReference>
<dbReference type="PANTHER" id="PTHR47707:SF1">
    <property type="entry name" value="NUDIX HYDROLASE FAMILY PROTEIN"/>
    <property type="match status" value="1"/>
</dbReference>
<keyword evidence="3" id="KW-0515">Mutator protein</keyword>
<dbReference type="InterPro" id="IPR015797">
    <property type="entry name" value="NUDIX_hydrolase-like_dom_sf"/>
</dbReference>
<keyword evidence="5" id="KW-0479">Metal-binding</keyword>
<dbReference type="InterPro" id="IPR000086">
    <property type="entry name" value="NUDIX_hydrolase_dom"/>
</dbReference>
<keyword evidence="7 12" id="KW-0378">Hydrolase</keyword>